<feature type="compositionally biased region" description="Low complexity" evidence="1">
    <location>
        <begin position="204"/>
        <end position="222"/>
    </location>
</feature>
<accession>A0A0V0QX55</accession>
<evidence type="ECO:0000256" key="1">
    <source>
        <dbReference type="SAM" id="MobiDB-lite"/>
    </source>
</evidence>
<feature type="region of interest" description="Disordered" evidence="1">
    <location>
        <begin position="100"/>
        <end position="145"/>
    </location>
</feature>
<evidence type="ECO:0000313" key="2">
    <source>
        <dbReference type="EMBL" id="KRX06437.1"/>
    </source>
</evidence>
<comment type="caution">
    <text evidence="2">The sequence shown here is derived from an EMBL/GenBank/DDBJ whole genome shotgun (WGS) entry which is preliminary data.</text>
</comment>
<sequence length="222" mass="26318">MDSGNTLQQEYINFLRNSMLEQFKKDNIDSDLNQNSQIMNHNNINNNHQDDHFKYNYNKMAQQQGIKKIGSYSIEERAKKIKKYKDKLLRWKQAHPISRQFSGRSQVANKKPRIKGRFVKNDDEENESQEQQMQQNNSSHNLSSTTTYTLQNNQENNNNNNIQNNKSNQIFDSLNTKETQNSNQEIQDLQQIKQEEKMKDNENNENNNSNQNESENENQQQQ</sequence>
<dbReference type="InParanoid" id="A0A0V0QX55"/>
<dbReference type="Proteomes" id="UP000054937">
    <property type="component" value="Unassembled WGS sequence"/>
</dbReference>
<evidence type="ECO:0000313" key="3">
    <source>
        <dbReference type="Proteomes" id="UP000054937"/>
    </source>
</evidence>
<feature type="compositionally biased region" description="Polar residues" evidence="1">
    <location>
        <begin position="177"/>
        <end position="192"/>
    </location>
</feature>
<proteinExistence type="predicted"/>
<reference evidence="2 3" key="1">
    <citation type="journal article" date="2015" name="Sci. Rep.">
        <title>Genome of the facultative scuticociliatosis pathogen Pseudocohnilembus persalinus provides insight into its virulence through horizontal gene transfer.</title>
        <authorList>
            <person name="Xiong J."/>
            <person name="Wang G."/>
            <person name="Cheng J."/>
            <person name="Tian M."/>
            <person name="Pan X."/>
            <person name="Warren A."/>
            <person name="Jiang C."/>
            <person name="Yuan D."/>
            <person name="Miao W."/>
        </authorList>
    </citation>
    <scope>NUCLEOTIDE SEQUENCE [LARGE SCALE GENOMIC DNA]</scope>
    <source>
        <strain evidence="2">36N120E</strain>
    </source>
</reference>
<feature type="compositionally biased region" description="Low complexity" evidence="1">
    <location>
        <begin position="129"/>
        <end position="144"/>
    </location>
</feature>
<dbReference type="AlphaFoldDB" id="A0A0V0QX55"/>
<keyword evidence="3" id="KW-1185">Reference proteome</keyword>
<gene>
    <name evidence="2" type="ORF">PPERSA_05050</name>
</gene>
<name>A0A0V0QX55_PSEPJ</name>
<feature type="compositionally biased region" description="Basic and acidic residues" evidence="1">
    <location>
        <begin position="193"/>
        <end position="202"/>
    </location>
</feature>
<protein>
    <submittedName>
        <fullName evidence="2">Uncharacterized protein</fullName>
    </submittedName>
</protein>
<organism evidence="2 3">
    <name type="scientific">Pseudocohnilembus persalinus</name>
    <name type="common">Ciliate</name>
    <dbReference type="NCBI Taxonomy" id="266149"/>
    <lineage>
        <taxon>Eukaryota</taxon>
        <taxon>Sar</taxon>
        <taxon>Alveolata</taxon>
        <taxon>Ciliophora</taxon>
        <taxon>Intramacronucleata</taxon>
        <taxon>Oligohymenophorea</taxon>
        <taxon>Scuticociliatia</taxon>
        <taxon>Philasterida</taxon>
        <taxon>Pseudocohnilembidae</taxon>
        <taxon>Pseudocohnilembus</taxon>
    </lineage>
</organism>
<feature type="region of interest" description="Disordered" evidence="1">
    <location>
        <begin position="177"/>
        <end position="222"/>
    </location>
</feature>
<dbReference type="EMBL" id="LDAU01000096">
    <property type="protein sequence ID" value="KRX06437.1"/>
    <property type="molecule type" value="Genomic_DNA"/>
</dbReference>